<dbReference type="EMBL" id="SRMA01025397">
    <property type="protein sequence ID" value="TRY95207.1"/>
    <property type="molecule type" value="Genomic_DNA"/>
</dbReference>
<dbReference type="Proteomes" id="UP000316079">
    <property type="component" value="Unassembled WGS sequence"/>
</dbReference>
<organism evidence="2 3">
    <name type="scientific">Danionella cerebrum</name>
    <dbReference type="NCBI Taxonomy" id="2873325"/>
    <lineage>
        <taxon>Eukaryota</taxon>
        <taxon>Metazoa</taxon>
        <taxon>Chordata</taxon>
        <taxon>Craniata</taxon>
        <taxon>Vertebrata</taxon>
        <taxon>Euteleostomi</taxon>
        <taxon>Actinopterygii</taxon>
        <taxon>Neopterygii</taxon>
        <taxon>Teleostei</taxon>
        <taxon>Ostariophysi</taxon>
        <taxon>Cypriniformes</taxon>
        <taxon>Danionidae</taxon>
        <taxon>Danioninae</taxon>
        <taxon>Danionella</taxon>
    </lineage>
</organism>
<dbReference type="OrthoDB" id="10263628at2759"/>
<feature type="non-terminal residue" evidence="2">
    <location>
        <position position="61"/>
    </location>
</feature>
<dbReference type="InterPro" id="IPR059022">
    <property type="entry name" value="MINDY4_N"/>
</dbReference>
<evidence type="ECO:0000313" key="2">
    <source>
        <dbReference type="EMBL" id="TRY95207.1"/>
    </source>
</evidence>
<accession>A0A553QZ28</accession>
<feature type="domain" description="MINDY4 N-terminal dimerisation" evidence="1">
    <location>
        <begin position="6"/>
        <end position="61"/>
    </location>
</feature>
<sequence length="61" mass="7085">MMGKDVEEVSASLVREYLSRKGLKKTIACMDEELPRTQFSINNRSDLRTILHLEGLYKKNK</sequence>
<evidence type="ECO:0000313" key="3">
    <source>
        <dbReference type="Proteomes" id="UP000316079"/>
    </source>
</evidence>
<name>A0A553QZ28_9TELE</name>
<gene>
    <name evidence="2" type="ORF">DNTS_010018</name>
</gene>
<evidence type="ECO:0000259" key="1">
    <source>
        <dbReference type="Pfam" id="PF26038"/>
    </source>
</evidence>
<comment type="caution">
    <text evidence="2">The sequence shown here is derived from an EMBL/GenBank/DDBJ whole genome shotgun (WGS) entry which is preliminary data.</text>
</comment>
<dbReference type="AlphaFoldDB" id="A0A553QZ28"/>
<proteinExistence type="predicted"/>
<reference evidence="2 3" key="1">
    <citation type="journal article" date="2019" name="Sci. Data">
        <title>Hybrid genome assembly and annotation of Danionella translucida.</title>
        <authorList>
            <person name="Kadobianskyi M."/>
            <person name="Schulze L."/>
            <person name="Schuelke M."/>
            <person name="Judkewitz B."/>
        </authorList>
    </citation>
    <scope>NUCLEOTIDE SEQUENCE [LARGE SCALE GENOMIC DNA]</scope>
    <source>
        <strain evidence="2 3">Bolton</strain>
    </source>
</reference>
<dbReference type="Pfam" id="PF26038">
    <property type="entry name" value="Dimer_MINDY4_N"/>
    <property type="match status" value="1"/>
</dbReference>
<keyword evidence="3" id="KW-1185">Reference proteome</keyword>
<protein>
    <recommendedName>
        <fullName evidence="1">MINDY4 N-terminal dimerisation domain-containing protein</fullName>
    </recommendedName>
</protein>